<evidence type="ECO:0000313" key="2">
    <source>
        <dbReference type="EnsemblPlants" id="Kaladp0099s0118.1.v1.1.CDS.1"/>
    </source>
</evidence>
<feature type="region of interest" description="Disordered" evidence="1">
    <location>
        <begin position="1"/>
        <end position="23"/>
    </location>
</feature>
<evidence type="ECO:0000313" key="3">
    <source>
        <dbReference type="Proteomes" id="UP000594263"/>
    </source>
</evidence>
<reference evidence="2" key="1">
    <citation type="submission" date="2021-01" db="UniProtKB">
        <authorList>
            <consortium name="EnsemblPlants"/>
        </authorList>
    </citation>
    <scope>IDENTIFICATION</scope>
</reference>
<protein>
    <submittedName>
        <fullName evidence="2">Uncharacterized protein</fullName>
    </submittedName>
</protein>
<accession>A0A7N0V4Y0</accession>
<dbReference type="Proteomes" id="UP000594263">
    <property type="component" value="Unplaced"/>
</dbReference>
<evidence type="ECO:0000256" key="1">
    <source>
        <dbReference type="SAM" id="MobiDB-lite"/>
    </source>
</evidence>
<proteinExistence type="predicted"/>
<name>A0A7N0V4Y0_KALFE</name>
<dbReference type="AlphaFoldDB" id="A0A7N0V4Y0"/>
<dbReference type="EnsemblPlants" id="Kaladp0099s0118.1.v1.1">
    <property type="protein sequence ID" value="Kaladp0099s0118.1.v1.1.CDS.1"/>
    <property type="gene ID" value="Kaladp0099s0118.v1.1"/>
</dbReference>
<organism evidence="2 3">
    <name type="scientific">Kalanchoe fedtschenkoi</name>
    <name type="common">Lavender scallops</name>
    <name type="synonym">South American air plant</name>
    <dbReference type="NCBI Taxonomy" id="63787"/>
    <lineage>
        <taxon>Eukaryota</taxon>
        <taxon>Viridiplantae</taxon>
        <taxon>Streptophyta</taxon>
        <taxon>Embryophyta</taxon>
        <taxon>Tracheophyta</taxon>
        <taxon>Spermatophyta</taxon>
        <taxon>Magnoliopsida</taxon>
        <taxon>eudicotyledons</taxon>
        <taxon>Gunneridae</taxon>
        <taxon>Pentapetalae</taxon>
        <taxon>Saxifragales</taxon>
        <taxon>Crassulaceae</taxon>
        <taxon>Kalanchoe</taxon>
    </lineage>
</organism>
<keyword evidence="3" id="KW-1185">Reference proteome</keyword>
<sequence>MLGIQKPQPITPDSKSKPKMQQFCTTPTKLETRNTYSIKRKQHSIKIRFFPSPRKTVNSPLLS</sequence>
<dbReference type="Gramene" id="Kaladp0099s0118.1.v1.1">
    <property type="protein sequence ID" value="Kaladp0099s0118.1.v1.1.CDS.1"/>
    <property type="gene ID" value="Kaladp0099s0118.v1.1"/>
</dbReference>